<dbReference type="AlphaFoldDB" id="A0A1G2NVA6"/>
<gene>
    <name evidence="1" type="ORF">A3H68_01565</name>
</gene>
<proteinExistence type="predicted"/>
<dbReference type="NCBIfam" id="TIGR02436">
    <property type="entry name" value="four helix bundle protein"/>
    <property type="match status" value="1"/>
</dbReference>
<protein>
    <recommendedName>
        <fullName evidence="3">Four helix bundle protein</fullName>
    </recommendedName>
</protein>
<dbReference type="EMBL" id="MHSH01000056">
    <property type="protein sequence ID" value="OHA40008.1"/>
    <property type="molecule type" value="Genomic_DNA"/>
</dbReference>
<dbReference type="PANTHER" id="PTHR38471:SF2">
    <property type="entry name" value="FOUR HELIX BUNDLE PROTEIN"/>
    <property type="match status" value="1"/>
</dbReference>
<dbReference type="Pfam" id="PF05635">
    <property type="entry name" value="23S_rRNA_IVP"/>
    <property type="match status" value="1"/>
</dbReference>
<name>A0A1G2NVA6_9BACT</name>
<dbReference type="Proteomes" id="UP000176429">
    <property type="component" value="Unassembled WGS sequence"/>
</dbReference>
<dbReference type="PANTHER" id="PTHR38471">
    <property type="entry name" value="FOUR HELIX BUNDLE PROTEIN"/>
    <property type="match status" value="1"/>
</dbReference>
<evidence type="ECO:0000313" key="1">
    <source>
        <dbReference type="EMBL" id="OHA40008.1"/>
    </source>
</evidence>
<comment type="caution">
    <text evidence="1">The sequence shown here is derived from an EMBL/GenBank/DDBJ whole genome shotgun (WGS) entry which is preliminary data.</text>
</comment>
<sequence>MDVKELRIYKNALDLLPRVYDLAKKLPRSEFDLRTQLCRSAKSISAQIAEGFAKKSSQIEFKRFLFIALGSSDETITHLRQIEILVPVLSGTAGKLISEYISESKQINSLIQKIRNPISEV</sequence>
<organism evidence="1 2">
    <name type="scientific">Candidatus Taylorbacteria bacterium RIFCSPLOWO2_02_FULL_46_40</name>
    <dbReference type="NCBI Taxonomy" id="1802329"/>
    <lineage>
        <taxon>Bacteria</taxon>
        <taxon>Candidatus Tayloriibacteriota</taxon>
    </lineage>
</organism>
<accession>A0A1G2NVA6</accession>
<evidence type="ECO:0008006" key="3">
    <source>
        <dbReference type="Google" id="ProtNLM"/>
    </source>
</evidence>
<dbReference type="InterPro" id="IPR012657">
    <property type="entry name" value="23S_rRNA-intervening_sequence"/>
</dbReference>
<evidence type="ECO:0000313" key="2">
    <source>
        <dbReference type="Proteomes" id="UP000176429"/>
    </source>
</evidence>
<dbReference type="InterPro" id="IPR036583">
    <property type="entry name" value="23S_rRNA_IVS_sf"/>
</dbReference>
<dbReference type="Gene3D" id="1.20.1440.60">
    <property type="entry name" value="23S rRNA-intervening sequence"/>
    <property type="match status" value="1"/>
</dbReference>
<dbReference type="SUPFAM" id="SSF158446">
    <property type="entry name" value="IVS-encoded protein-like"/>
    <property type="match status" value="1"/>
</dbReference>
<reference evidence="1 2" key="1">
    <citation type="journal article" date="2016" name="Nat. Commun.">
        <title>Thousands of microbial genomes shed light on interconnected biogeochemical processes in an aquifer system.</title>
        <authorList>
            <person name="Anantharaman K."/>
            <person name="Brown C.T."/>
            <person name="Hug L.A."/>
            <person name="Sharon I."/>
            <person name="Castelle C.J."/>
            <person name="Probst A.J."/>
            <person name="Thomas B.C."/>
            <person name="Singh A."/>
            <person name="Wilkins M.J."/>
            <person name="Karaoz U."/>
            <person name="Brodie E.L."/>
            <person name="Williams K.H."/>
            <person name="Hubbard S.S."/>
            <person name="Banfield J.F."/>
        </authorList>
    </citation>
    <scope>NUCLEOTIDE SEQUENCE [LARGE SCALE GENOMIC DNA]</scope>
</reference>